<comment type="caution">
    <text evidence="1">The sequence shown here is derived from an EMBL/GenBank/DDBJ whole genome shotgun (WGS) entry which is preliminary data.</text>
</comment>
<accession>A0AAV4TTC7</accession>
<evidence type="ECO:0000313" key="1">
    <source>
        <dbReference type="EMBL" id="GIY48212.1"/>
    </source>
</evidence>
<reference evidence="1 2" key="1">
    <citation type="submission" date="2021-06" db="EMBL/GenBank/DDBJ databases">
        <title>Caerostris darwini draft genome.</title>
        <authorList>
            <person name="Kono N."/>
            <person name="Arakawa K."/>
        </authorList>
    </citation>
    <scope>NUCLEOTIDE SEQUENCE [LARGE SCALE GENOMIC DNA]</scope>
</reference>
<protein>
    <submittedName>
        <fullName evidence="1">Retrovirus-related Pol polyprotein from type-2 retrotransposable element R2DM</fullName>
    </submittedName>
</protein>
<proteinExistence type="predicted"/>
<keyword evidence="2" id="KW-1185">Reference proteome</keyword>
<dbReference type="EMBL" id="BPLQ01010072">
    <property type="protein sequence ID" value="GIY48212.1"/>
    <property type="molecule type" value="Genomic_DNA"/>
</dbReference>
<name>A0AAV4TTC7_9ARAC</name>
<organism evidence="1 2">
    <name type="scientific">Caerostris darwini</name>
    <dbReference type="NCBI Taxonomy" id="1538125"/>
    <lineage>
        <taxon>Eukaryota</taxon>
        <taxon>Metazoa</taxon>
        <taxon>Ecdysozoa</taxon>
        <taxon>Arthropoda</taxon>
        <taxon>Chelicerata</taxon>
        <taxon>Arachnida</taxon>
        <taxon>Araneae</taxon>
        <taxon>Araneomorphae</taxon>
        <taxon>Entelegynae</taxon>
        <taxon>Araneoidea</taxon>
        <taxon>Araneidae</taxon>
        <taxon>Caerostris</taxon>
    </lineage>
</organism>
<dbReference type="AlphaFoldDB" id="A0AAV4TTC7"/>
<sequence>MPFDGVLEHNFILQQTIERAWSTKRDICIAWLDVTNAFGALPHCAIFNALHSNDVGETLVRLVEDIYTASFTSILTEEGVSPYIPISSGGTCNSHQILAFAEDLCLVANSPDELQVCLNDVQLLLRKLHLHLNPGKSFSYHLHGATPVGLLDIEFFLGANRLTPLWKVSFTVFWGNQLTSTPFQITPLLMTSPNLVQN</sequence>
<dbReference type="Proteomes" id="UP001054837">
    <property type="component" value="Unassembled WGS sequence"/>
</dbReference>
<evidence type="ECO:0000313" key="2">
    <source>
        <dbReference type="Proteomes" id="UP001054837"/>
    </source>
</evidence>
<gene>
    <name evidence="1" type="primary">pol_270</name>
    <name evidence="1" type="ORF">CDAR_493151</name>
</gene>